<dbReference type="InterPro" id="IPR012840">
    <property type="entry name" value="NrdG2"/>
</dbReference>
<dbReference type="Pfam" id="PF04055">
    <property type="entry name" value="Radical_SAM"/>
    <property type="match status" value="1"/>
</dbReference>
<keyword evidence="8" id="KW-0456">Lyase</keyword>
<dbReference type="InterPro" id="IPR013785">
    <property type="entry name" value="Aldolase_TIM"/>
</dbReference>
<dbReference type="OrthoDB" id="9782387at2"/>
<dbReference type="EMBL" id="QICS01000021">
    <property type="protein sequence ID" value="PXV84916.1"/>
    <property type="molecule type" value="Genomic_DNA"/>
</dbReference>
<evidence type="ECO:0000313" key="9">
    <source>
        <dbReference type="EMBL" id="RDY29905.1"/>
    </source>
</evidence>
<gene>
    <name evidence="8" type="ORF">C8E03_12146</name>
    <name evidence="9" type="ORF">CG710_017375</name>
</gene>
<dbReference type="SFLD" id="SFLDG01094">
    <property type="entry name" value="Uncharacterised_Radical_SAM_Su"/>
    <property type="match status" value="1"/>
</dbReference>
<reference evidence="8 11" key="2">
    <citation type="submission" date="2018-05" db="EMBL/GenBank/DDBJ databases">
        <title>Genomic Encyclopedia of Type Strains, Phase IV (KMG-IV): sequencing the most valuable type-strain genomes for metagenomic binning, comparative biology and taxonomic classification.</title>
        <authorList>
            <person name="Goeker M."/>
        </authorList>
    </citation>
    <scope>NUCLEOTIDE SEQUENCE [LARGE SCALE GENOMIC DNA]</scope>
    <source>
        <strain evidence="8 11">DSM 28816</strain>
    </source>
</reference>
<dbReference type="PANTHER" id="PTHR30352">
    <property type="entry name" value="PYRUVATE FORMATE-LYASE-ACTIVATING ENZYME"/>
    <property type="match status" value="1"/>
</dbReference>
<protein>
    <submittedName>
        <fullName evidence="9">Anaerobic ribonucleoside-triphosphate reductase activating protein</fullName>
    </submittedName>
    <submittedName>
        <fullName evidence="8">Pyruvate formate lyase activating enzyme</fullName>
    </submittedName>
</protein>
<keyword evidence="10" id="KW-1185">Reference proteome</keyword>
<dbReference type="Proteomes" id="UP000247523">
    <property type="component" value="Unassembled WGS sequence"/>
</dbReference>
<evidence type="ECO:0000256" key="1">
    <source>
        <dbReference type="ARBA" id="ARBA00001966"/>
    </source>
</evidence>
<evidence type="ECO:0000259" key="7">
    <source>
        <dbReference type="PROSITE" id="PS51918"/>
    </source>
</evidence>
<evidence type="ECO:0000313" key="10">
    <source>
        <dbReference type="Proteomes" id="UP000216411"/>
    </source>
</evidence>
<dbReference type="GO" id="GO:0016829">
    <property type="term" value="F:lyase activity"/>
    <property type="evidence" value="ECO:0007669"/>
    <property type="project" value="UniProtKB-KW"/>
</dbReference>
<dbReference type="NCBIfam" id="TIGR02495">
    <property type="entry name" value="NrdG2"/>
    <property type="match status" value="1"/>
</dbReference>
<dbReference type="InterPro" id="IPR058240">
    <property type="entry name" value="rSAM_sf"/>
</dbReference>
<proteinExistence type="predicted"/>
<accession>A0A255IM21</accession>
<sequence length="231" mass="26735">MQIHGFNKTTLLDYPGHLASTVFLGNCNFRCPFCHNRGLVLCPEKEPVIPTELVLEHINKRKNILEGICITGGEPTLSSDLYEFISQIKRVGLLVKLDTNGYRPEMLSALMKDHMLDYIAMDIKSSYENYYKVAGLDRLDMNKIDNSIHMIMESGIDYEFRTTLIKELHSMDDINQIGEWIKGCKSYFLQAYRENENVINPIFTSFSKDELLVFQQHLSKYMKHVQIRGID</sequence>
<feature type="domain" description="Radical SAM core" evidence="7">
    <location>
        <begin position="12"/>
        <end position="228"/>
    </location>
</feature>
<evidence type="ECO:0000256" key="6">
    <source>
        <dbReference type="ARBA" id="ARBA00023014"/>
    </source>
</evidence>
<dbReference type="GO" id="GO:0051539">
    <property type="term" value="F:4 iron, 4 sulfur cluster binding"/>
    <property type="evidence" value="ECO:0007669"/>
    <property type="project" value="UniProtKB-KW"/>
</dbReference>
<dbReference type="InterPro" id="IPR007197">
    <property type="entry name" value="rSAM"/>
</dbReference>
<dbReference type="EMBL" id="NOKA02000057">
    <property type="protein sequence ID" value="RDY29905.1"/>
    <property type="molecule type" value="Genomic_DNA"/>
</dbReference>
<dbReference type="PANTHER" id="PTHR30352:SF5">
    <property type="entry name" value="PYRUVATE FORMATE-LYASE 1-ACTIVATING ENZYME"/>
    <property type="match status" value="1"/>
</dbReference>
<dbReference type="Proteomes" id="UP000216411">
    <property type="component" value="Unassembled WGS sequence"/>
</dbReference>
<dbReference type="CDD" id="cd01335">
    <property type="entry name" value="Radical_SAM"/>
    <property type="match status" value="1"/>
</dbReference>
<dbReference type="InterPro" id="IPR034457">
    <property type="entry name" value="Organic_radical-activating"/>
</dbReference>
<dbReference type="PROSITE" id="PS51918">
    <property type="entry name" value="RADICAL_SAM"/>
    <property type="match status" value="1"/>
</dbReference>
<comment type="caution">
    <text evidence="9">The sequence shown here is derived from an EMBL/GenBank/DDBJ whole genome shotgun (WGS) entry which is preliminary data.</text>
</comment>
<dbReference type="SUPFAM" id="SSF102114">
    <property type="entry name" value="Radical SAM enzymes"/>
    <property type="match status" value="1"/>
</dbReference>
<keyword evidence="6" id="KW-0411">Iron-sulfur</keyword>
<evidence type="ECO:0000313" key="11">
    <source>
        <dbReference type="Proteomes" id="UP000247523"/>
    </source>
</evidence>
<evidence type="ECO:0000256" key="3">
    <source>
        <dbReference type="ARBA" id="ARBA00022691"/>
    </source>
</evidence>
<evidence type="ECO:0000256" key="5">
    <source>
        <dbReference type="ARBA" id="ARBA00023004"/>
    </source>
</evidence>
<dbReference type="GO" id="GO:0046872">
    <property type="term" value="F:metal ion binding"/>
    <property type="evidence" value="ECO:0007669"/>
    <property type="project" value="UniProtKB-KW"/>
</dbReference>
<keyword evidence="5" id="KW-0408">Iron</keyword>
<keyword evidence="8" id="KW-0670">Pyruvate</keyword>
<dbReference type="Gene3D" id="3.20.20.70">
    <property type="entry name" value="Aldolase class I"/>
    <property type="match status" value="1"/>
</dbReference>
<dbReference type="AlphaFoldDB" id="A0A255IM21"/>
<evidence type="ECO:0000313" key="8">
    <source>
        <dbReference type="EMBL" id="PXV84916.1"/>
    </source>
</evidence>
<reference evidence="9" key="3">
    <citation type="submission" date="2018-07" db="EMBL/GenBank/DDBJ databases">
        <authorList>
            <person name="Quirk P.G."/>
            <person name="Krulwich T.A."/>
        </authorList>
    </citation>
    <scope>NUCLEOTIDE SEQUENCE</scope>
    <source>
        <strain evidence="9">CCRI-19302</strain>
    </source>
</reference>
<dbReference type="SFLD" id="SFLDG01067">
    <property type="entry name" value="SPASM/twitch_domain_containing"/>
    <property type="match status" value="1"/>
</dbReference>
<keyword evidence="3" id="KW-0949">S-adenosyl-L-methionine</keyword>
<dbReference type="SFLD" id="SFLDS00029">
    <property type="entry name" value="Radical_SAM"/>
    <property type="match status" value="1"/>
</dbReference>
<keyword evidence="4" id="KW-0479">Metal-binding</keyword>
<keyword evidence="2" id="KW-0004">4Fe-4S</keyword>
<comment type="cofactor">
    <cofactor evidence="1">
        <name>[4Fe-4S] cluster</name>
        <dbReference type="ChEBI" id="CHEBI:49883"/>
    </cofactor>
</comment>
<dbReference type="RefSeq" id="WP_094376977.1">
    <property type="nucleotide sequence ID" value="NZ_NOKA02000057.1"/>
</dbReference>
<organism evidence="9 10">
    <name type="scientific">Lachnotalea glycerini</name>
    <dbReference type="NCBI Taxonomy" id="1763509"/>
    <lineage>
        <taxon>Bacteria</taxon>
        <taxon>Bacillati</taxon>
        <taxon>Bacillota</taxon>
        <taxon>Clostridia</taxon>
        <taxon>Lachnospirales</taxon>
        <taxon>Lachnospiraceae</taxon>
        <taxon>Lachnotalea</taxon>
    </lineage>
</organism>
<name>A0A255IM21_9FIRM</name>
<evidence type="ECO:0000256" key="2">
    <source>
        <dbReference type="ARBA" id="ARBA00022485"/>
    </source>
</evidence>
<reference evidence="9 10" key="1">
    <citation type="journal article" date="2017" name="Genome Announc.">
        <title>Draft Genome Sequence of a Sporulating and Motile Strain of Lachnotalea glycerini Isolated from Water in Quebec City, Canada.</title>
        <authorList>
            <person name="Maheux A.F."/>
            <person name="Boudreau D.K."/>
            <person name="Berube E."/>
            <person name="Boissinot M."/>
            <person name="Raymond F."/>
            <person name="Brodeur S."/>
            <person name="Corbeil J."/>
            <person name="Isabel S."/>
            <person name="Omar R.F."/>
            <person name="Bergeron M.G."/>
        </authorList>
    </citation>
    <scope>NUCLEOTIDE SEQUENCE [LARGE SCALE GENOMIC DNA]</scope>
    <source>
        <strain evidence="9 10">CCRI-19302</strain>
    </source>
</reference>
<evidence type="ECO:0000256" key="4">
    <source>
        <dbReference type="ARBA" id="ARBA00022723"/>
    </source>
</evidence>